<dbReference type="SUPFAM" id="SSF51735">
    <property type="entry name" value="NAD(P)-binding Rossmann-fold domains"/>
    <property type="match status" value="1"/>
</dbReference>
<dbReference type="Proteomes" id="UP001056384">
    <property type="component" value="Chromosome 10"/>
</dbReference>
<comment type="similarity">
    <text evidence="1">Belongs to the short-chain dehydrogenases/reductases (SDR) family.</text>
</comment>
<proteinExistence type="inferred from homology"/>
<dbReference type="InterPro" id="IPR036291">
    <property type="entry name" value="NAD(P)-bd_dom_sf"/>
</dbReference>
<name>A0A9Q9B789_9PEZI</name>
<evidence type="ECO:0000256" key="1">
    <source>
        <dbReference type="ARBA" id="ARBA00006484"/>
    </source>
</evidence>
<dbReference type="PANTHER" id="PTHR43669:SF3">
    <property type="entry name" value="ALCOHOL DEHYDROGENASE, PUTATIVE (AFU_ORTHOLOGUE AFUA_3G03445)-RELATED"/>
    <property type="match status" value="1"/>
</dbReference>
<protein>
    <submittedName>
        <fullName evidence="3">NAD(P)-binding domain superfamily</fullName>
    </submittedName>
</protein>
<dbReference type="GO" id="GO:0016491">
    <property type="term" value="F:oxidoreductase activity"/>
    <property type="evidence" value="ECO:0007669"/>
    <property type="project" value="UniProtKB-KW"/>
</dbReference>
<dbReference type="PANTHER" id="PTHR43669">
    <property type="entry name" value="5-KETO-D-GLUCONATE 5-REDUCTASE"/>
    <property type="match status" value="1"/>
</dbReference>
<sequence length="264" mass="28600">METVLVVGATGNVGISVIIASLRKGYQVLAIVRNQASAEKIYAQVGTKEGITTTEADVTSDVSMQAVVDRVRAGELPQFQHVYSSVGTFPGQMPLYSVDLASVRQALDVTLSNFNAYRATVPYLLEQKHPNSTFTVICGSSPELGIYGAVALAQAPVQALGSVACRELAGTNIRANEVCLAWLVVLDDEAEKVGPDKCMKASDFARHYEEILARPEISGCRVSIYGPEDVAEIKYKKKLEKWMMEIPLPDVDRHFTQTGEATAS</sequence>
<dbReference type="Pfam" id="PF13561">
    <property type="entry name" value="adh_short_C2"/>
    <property type="match status" value="1"/>
</dbReference>
<dbReference type="Gene3D" id="3.40.50.720">
    <property type="entry name" value="NAD(P)-binding Rossmann-like Domain"/>
    <property type="match status" value="1"/>
</dbReference>
<evidence type="ECO:0000256" key="2">
    <source>
        <dbReference type="ARBA" id="ARBA00023002"/>
    </source>
</evidence>
<keyword evidence="4" id="KW-1185">Reference proteome</keyword>
<evidence type="ECO:0000313" key="3">
    <source>
        <dbReference type="EMBL" id="USW57656.1"/>
    </source>
</evidence>
<gene>
    <name evidence="3" type="ORF">Slin15195_G109750</name>
</gene>
<dbReference type="OrthoDB" id="10254221at2759"/>
<accession>A0A9Q9B789</accession>
<keyword evidence="2" id="KW-0560">Oxidoreductase</keyword>
<evidence type="ECO:0000313" key="4">
    <source>
        <dbReference type="Proteomes" id="UP001056384"/>
    </source>
</evidence>
<dbReference type="InterPro" id="IPR002347">
    <property type="entry name" value="SDR_fam"/>
</dbReference>
<dbReference type="EMBL" id="CP099427">
    <property type="protein sequence ID" value="USW57656.1"/>
    <property type="molecule type" value="Genomic_DNA"/>
</dbReference>
<reference evidence="3" key="1">
    <citation type="submission" date="2022-06" db="EMBL/GenBank/DDBJ databases">
        <title>Complete genome sequences of two strains of the flax pathogen Septoria linicola.</title>
        <authorList>
            <person name="Lapalu N."/>
            <person name="Simon A."/>
            <person name="Demenou B."/>
            <person name="Paumier D."/>
            <person name="Guillot M.-P."/>
            <person name="Gout L."/>
            <person name="Valade R."/>
        </authorList>
    </citation>
    <scope>NUCLEOTIDE SEQUENCE</scope>
    <source>
        <strain evidence="3">SE15195</strain>
    </source>
</reference>
<dbReference type="AlphaFoldDB" id="A0A9Q9B789"/>
<organism evidence="3 4">
    <name type="scientific">Septoria linicola</name>
    <dbReference type="NCBI Taxonomy" id="215465"/>
    <lineage>
        <taxon>Eukaryota</taxon>
        <taxon>Fungi</taxon>
        <taxon>Dikarya</taxon>
        <taxon>Ascomycota</taxon>
        <taxon>Pezizomycotina</taxon>
        <taxon>Dothideomycetes</taxon>
        <taxon>Dothideomycetidae</taxon>
        <taxon>Mycosphaerellales</taxon>
        <taxon>Mycosphaerellaceae</taxon>
        <taxon>Septoria</taxon>
    </lineage>
</organism>
<dbReference type="CDD" id="cd05233">
    <property type="entry name" value="SDR_c"/>
    <property type="match status" value="1"/>
</dbReference>